<dbReference type="PANTHER" id="PTHR21240:SF28">
    <property type="entry name" value="ISO-OROTATE DECARBOXYLASE (EUROFUNG)"/>
    <property type="match status" value="1"/>
</dbReference>
<comment type="caution">
    <text evidence="3">The sequence shown here is derived from an EMBL/GenBank/DDBJ whole genome shotgun (WGS) entry which is preliminary data.</text>
</comment>
<evidence type="ECO:0000256" key="1">
    <source>
        <dbReference type="ARBA" id="ARBA00023239"/>
    </source>
</evidence>
<dbReference type="EMBL" id="JAKLWS010000002">
    <property type="protein sequence ID" value="MCG2587455.1"/>
    <property type="molecule type" value="Genomic_DNA"/>
</dbReference>
<sequence>MTSLSEDLYNEIPKFDAHIHQNVKRTAILDIAEKDGFQLVSINTEVPDFPGITEQRDVICELNENIDDPETLNFITTFNTKNWGKSDWQDDAIEQIKKGLEKGGIAVKIWKNIGMELKDEDGDYLMSDHPSFDPIYEFLADEGVPLAAHQGEPKNCWLPLDKMTVESDRDYFSKHPEYHMFQHDNVPSYHEHLVARDNILNKHPKLNFIGLHLASHEWSVEKVANWLNNFPNTAVDLAERVCHLQYQAINNHNKVKEFVEAYQDRIIYGSDQIDDGKMKAEEIQKLIRSKWTSEFNFFASGDVQSAWNVAQPFKGLGLSKDILKKVFYKNALKYYPRIQNSN</sequence>
<dbReference type="Pfam" id="PF04909">
    <property type="entry name" value="Amidohydro_2"/>
    <property type="match status" value="1"/>
</dbReference>
<feature type="domain" description="Amidohydrolase-related" evidence="2">
    <location>
        <begin position="120"/>
        <end position="336"/>
    </location>
</feature>
<accession>A0ABS9K9C5</accession>
<keyword evidence="4" id="KW-1185">Reference proteome</keyword>
<name>A0ABS9K9C5_9BACT</name>
<dbReference type="RefSeq" id="WP_237852299.1">
    <property type="nucleotide sequence ID" value="NZ_JAKLWS010000002.1"/>
</dbReference>
<dbReference type="InterPro" id="IPR032465">
    <property type="entry name" value="ACMSD"/>
</dbReference>
<reference evidence="3" key="2">
    <citation type="submission" date="2024-05" db="EMBL/GenBank/DDBJ databases">
        <title>Rhodohalobacter halophilus gen. nov., sp. nov., a moderately halophilic member of the family Balneolaceae.</title>
        <authorList>
            <person name="Xia J."/>
        </authorList>
    </citation>
    <scope>NUCLEOTIDE SEQUENCE</scope>
    <source>
        <strain evidence="3">WB101</strain>
    </source>
</reference>
<evidence type="ECO:0000313" key="3">
    <source>
        <dbReference type="EMBL" id="MCG2587455.1"/>
    </source>
</evidence>
<dbReference type="InterPro" id="IPR006680">
    <property type="entry name" value="Amidohydro-rel"/>
</dbReference>
<evidence type="ECO:0000259" key="2">
    <source>
        <dbReference type="Pfam" id="PF04909"/>
    </source>
</evidence>
<keyword evidence="1" id="KW-0456">Lyase</keyword>
<dbReference type="Gene3D" id="3.20.20.140">
    <property type="entry name" value="Metal-dependent hydrolases"/>
    <property type="match status" value="1"/>
</dbReference>
<organism evidence="3 4">
    <name type="scientific">Rhodohalobacter sulfatireducens</name>
    <dbReference type="NCBI Taxonomy" id="2911366"/>
    <lineage>
        <taxon>Bacteria</taxon>
        <taxon>Pseudomonadati</taxon>
        <taxon>Balneolota</taxon>
        <taxon>Balneolia</taxon>
        <taxon>Balneolales</taxon>
        <taxon>Balneolaceae</taxon>
        <taxon>Rhodohalobacter</taxon>
    </lineage>
</organism>
<dbReference type="Proteomes" id="UP001165366">
    <property type="component" value="Unassembled WGS sequence"/>
</dbReference>
<dbReference type="SUPFAM" id="SSF51556">
    <property type="entry name" value="Metallo-dependent hydrolases"/>
    <property type="match status" value="1"/>
</dbReference>
<reference evidence="3" key="1">
    <citation type="submission" date="2022-01" db="EMBL/GenBank/DDBJ databases">
        <authorList>
            <person name="Wang Y."/>
        </authorList>
    </citation>
    <scope>NUCLEOTIDE SEQUENCE</scope>
    <source>
        <strain evidence="3">WB101</strain>
    </source>
</reference>
<dbReference type="PANTHER" id="PTHR21240">
    <property type="entry name" value="2-AMINO-3-CARBOXYLMUCONATE-6-SEMIALDEHYDE DECARBOXYLASE"/>
    <property type="match status" value="1"/>
</dbReference>
<protein>
    <submittedName>
        <fullName evidence="3">Amidohydrolase family protein</fullName>
    </submittedName>
</protein>
<dbReference type="InterPro" id="IPR032466">
    <property type="entry name" value="Metal_Hydrolase"/>
</dbReference>
<proteinExistence type="predicted"/>
<gene>
    <name evidence="3" type="ORF">L6773_02675</name>
</gene>
<evidence type="ECO:0000313" key="4">
    <source>
        <dbReference type="Proteomes" id="UP001165366"/>
    </source>
</evidence>